<feature type="domain" description="NADP-dependent oxidoreductase" evidence="2">
    <location>
        <begin position="17"/>
        <end position="349"/>
    </location>
</feature>
<dbReference type="InterPro" id="IPR050523">
    <property type="entry name" value="AKR_Detox_Biosynth"/>
</dbReference>
<dbReference type="EnsemblProtists" id="EKX41993">
    <property type="protein sequence ID" value="EKX41993"/>
    <property type="gene ID" value="GUITHDRAFT_74255"/>
</dbReference>
<reference evidence="4" key="3">
    <citation type="submission" date="2016-03" db="UniProtKB">
        <authorList>
            <consortium name="EnsemblProtists"/>
        </authorList>
    </citation>
    <scope>IDENTIFICATION</scope>
</reference>
<dbReference type="PANTHER" id="PTHR43364">
    <property type="entry name" value="NADH-SPECIFIC METHYLGLYOXAL REDUCTASE-RELATED"/>
    <property type="match status" value="1"/>
</dbReference>
<dbReference type="Pfam" id="PF00248">
    <property type="entry name" value="Aldo_ket_red"/>
    <property type="match status" value="1"/>
</dbReference>
<dbReference type="PRINTS" id="PR00069">
    <property type="entry name" value="ALDKETRDTASE"/>
</dbReference>
<proteinExistence type="predicted"/>
<dbReference type="PANTHER" id="PTHR43364:SF4">
    <property type="entry name" value="NAD(P)-LINKED OXIDOREDUCTASE SUPERFAMILY PROTEIN"/>
    <property type="match status" value="1"/>
</dbReference>
<evidence type="ECO:0000313" key="3">
    <source>
        <dbReference type="EMBL" id="EKX41993.1"/>
    </source>
</evidence>
<dbReference type="OMA" id="YLPWSPL"/>
<dbReference type="STRING" id="905079.L1J0D5"/>
<dbReference type="InterPro" id="IPR020471">
    <property type="entry name" value="AKR"/>
</dbReference>
<sequence length="389" mass="43823">MEYVKLGNSDLKVSRCCLGTMTWGQQNTMEEGVEQLNVAFDEFGVNFIDTAEMYPIPVKAETQGDTDRTIAKWLKTKRREDVVLATKVAGYSDRITWLPGRDGKGSRVTRKEILTSVDESLKRLNTDYIDLLQIHWPDRHMGNLFGAPGTYDISKVYESVSFEEQLRAFDELIRQGKVRYMGVSNESPFGVMNFHFLSKQLNLPQVVSIQNSYSLLNRVDFETDLDEVCAPNNCNVGLLAYSPLAGGILSGKYTDSADPEESKKWRLNLFEGYMARFMQSSAKKAADEYAALAKKFGMTPSELALAFTNSRPFVASTIIGATTLKQLRENIGAFSMDWNEELEKEIDKIFRVHKDPAKNPFQDPQSAVGQPVWHPRVPTEQVKGVAVNK</sequence>
<dbReference type="GeneID" id="17298784"/>
<dbReference type="CDD" id="cd19094">
    <property type="entry name" value="AKR_Tas-like"/>
    <property type="match status" value="1"/>
</dbReference>
<accession>L1J0D5</accession>
<dbReference type="eggNOG" id="KOG1575">
    <property type="taxonomic scope" value="Eukaryota"/>
</dbReference>
<dbReference type="InterPro" id="IPR036812">
    <property type="entry name" value="NAD(P)_OxRdtase_dom_sf"/>
</dbReference>
<dbReference type="RefSeq" id="XP_005828973.1">
    <property type="nucleotide sequence ID" value="XM_005828916.1"/>
</dbReference>
<dbReference type="EMBL" id="JH993019">
    <property type="protein sequence ID" value="EKX41993.1"/>
    <property type="molecule type" value="Genomic_DNA"/>
</dbReference>
<protein>
    <recommendedName>
        <fullName evidence="2">NADP-dependent oxidoreductase domain-containing protein</fullName>
    </recommendedName>
</protein>
<reference evidence="3 5" key="1">
    <citation type="journal article" date="2012" name="Nature">
        <title>Algal genomes reveal evolutionary mosaicism and the fate of nucleomorphs.</title>
        <authorList>
            <consortium name="DOE Joint Genome Institute"/>
            <person name="Curtis B.A."/>
            <person name="Tanifuji G."/>
            <person name="Burki F."/>
            <person name="Gruber A."/>
            <person name="Irimia M."/>
            <person name="Maruyama S."/>
            <person name="Arias M.C."/>
            <person name="Ball S.G."/>
            <person name="Gile G.H."/>
            <person name="Hirakawa Y."/>
            <person name="Hopkins J.F."/>
            <person name="Kuo A."/>
            <person name="Rensing S.A."/>
            <person name="Schmutz J."/>
            <person name="Symeonidi A."/>
            <person name="Elias M."/>
            <person name="Eveleigh R.J."/>
            <person name="Herman E.K."/>
            <person name="Klute M.J."/>
            <person name="Nakayama T."/>
            <person name="Obornik M."/>
            <person name="Reyes-Prieto A."/>
            <person name="Armbrust E.V."/>
            <person name="Aves S.J."/>
            <person name="Beiko R.G."/>
            <person name="Coutinho P."/>
            <person name="Dacks J.B."/>
            <person name="Durnford D.G."/>
            <person name="Fast N.M."/>
            <person name="Green B.R."/>
            <person name="Grisdale C.J."/>
            <person name="Hempel F."/>
            <person name="Henrissat B."/>
            <person name="Hoppner M.P."/>
            <person name="Ishida K."/>
            <person name="Kim E."/>
            <person name="Koreny L."/>
            <person name="Kroth P.G."/>
            <person name="Liu Y."/>
            <person name="Malik S.B."/>
            <person name="Maier U.G."/>
            <person name="McRose D."/>
            <person name="Mock T."/>
            <person name="Neilson J.A."/>
            <person name="Onodera N.T."/>
            <person name="Poole A.M."/>
            <person name="Pritham E.J."/>
            <person name="Richards T.A."/>
            <person name="Rocap G."/>
            <person name="Roy S.W."/>
            <person name="Sarai C."/>
            <person name="Schaack S."/>
            <person name="Shirato S."/>
            <person name="Slamovits C.H."/>
            <person name="Spencer D.F."/>
            <person name="Suzuki S."/>
            <person name="Worden A.Z."/>
            <person name="Zauner S."/>
            <person name="Barry K."/>
            <person name="Bell C."/>
            <person name="Bharti A.K."/>
            <person name="Crow J.A."/>
            <person name="Grimwood J."/>
            <person name="Kramer R."/>
            <person name="Lindquist E."/>
            <person name="Lucas S."/>
            <person name="Salamov A."/>
            <person name="McFadden G.I."/>
            <person name="Lane C.E."/>
            <person name="Keeling P.J."/>
            <person name="Gray M.W."/>
            <person name="Grigoriev I.V."/>
            <person name="Archibald J.M."/>
        </authorList>
    </citation>
    <scope>NUCLEOTIDE SEQUENCE</scope>
    <source>
        <strain evidence="3 5">CCMP2712</strain>
    </source>
</reference>
<gene>
    <name evidence="3" type="ORF">GUITHDRAFT_74255</name>
</gene>
<dbReference type="OrthoDB" id="2310150at2759"/>
<evidence type="ECO:0000256" key="1">
    <source>
        <dbReference type="ARBA" id="ARBA00023002"/>
    </source>
</evidence>
<keyword evidence="5" id="KW-1185">Reference proteome</keyword>
<dbReference type="GO" id="GO:0016491">
    <property type="term" value="F:oxidoreductase activity"/>
    <property type="evidence" value="ECO:0007669"/>
    <property type="project" value="UniProtKB-KW"/>
</dbReference>
<evidence type="ECO:0000313" key="5">
    <source>
        <dbReference type="Proteomes" id="UP000011087"/>
    </source>
</evidence>
<evidence type="ECO:0000259" key="2">
    <source>
        <dbReference type="Pfam" id="PF00248"/>
    </source>
</evidence>
<organism evidence="3">
    <name type="scientific">Guillardia theta (strain CCMP2712)</name>
    <name type="common">Cryptophyte</name>
    <dbReference type="NCBI Taxonomy" id="905079"/>
    <lineage>
        <taxon>Eukaryota</taxon>
        <taxon>Cryptophyceae</taxon>
        <taxon>Pyrenomonadales</taxon>
        <taxon>Geminigeraceae</taxon>
        <taxon>Guillardia</taxon>
    </lineage>
</organism>
<dbReference type="AlphaFoldDB" id="L1J0D5"/>
<reference evidence="5" key="2">
    <citation type="submission" date="2012-11" db="EMBL/GenBank/DDBJ databases">
        <authorList>
            <person name="Kuo A."/>
            <person name="Curtis B.A."/>
            <person name="Tanifuji G."/>
            <person name="Burki F."/>
            <person name="Gruber A."/>
            <person name="Irimia M."/>
            <person name="Maruyama S."/>
            <person name="Arias M.C."/>
            <person name="Ball S.G."/>
            <person name="Gile G.H."/>
            <person name="Hirakawa Y."/>
            <person name="Hopkins J.F."/>
            <person name="Rensing S.A."/>
            <person name="Schmutz J."/>
            <person name="Symeonidi A."/>
            <person name="Elias M."/>
            <person name="Eveleigh R.J."/>
            <person name="Herman E.K."/>
            <person name="Klute M.J."/>
            <person name="Nakayama T."/>
            <person name="Obornik M."/>
            <person name="Reyes-Prieto A."/>
            <person name="Armbrust E.V."/>
            <person name="Aves S.J."/>
            <person name="Beiko R.G."/>
            <person name="Coutinho P."/>
            <person name="Dacks J.B."/>
            <person name="Durnford D.G."/>
            <person name="Fast N.M."/>
            <person name="Green B.R."/>
            <person name="Grisdale C."/>
            <person name="Hempe F."/>
            <person name="Henrissat B."/>
            <person name="Hoppner M.P."/>
            <person name="Ishida K.-I."/>
            <person name="Kim E."/>
            <person name="Koreny L."/>
            <person name="Kroth P.G."/>
            <person name="Liu Y."/>
            <person name="Malik S.-B."/>
            <person name="Maier U.G."/>
            <person name="McRose D."/>
            <person name="Mock T."/>
            <person name="Neilson J.A."/>
            <person name="Onodera N.T."/>
            <person name="Poole A.M."/>
            <person name="Pritham E.J."/>
            <person name="Richards T.A."/>
            <person name="Rocap G."/>
            <person name="Roy S.W."/>
            <person name="Sarai C."/>
            <person name="Schaack S."/>
            <person name="Shirato S."/>
            <person name="Slamovits C.H."/>
            <person name="Spencer D.F."/>
            <person name="Suzuki S."/>
            <person name="Worden A.Z."/>
            <person name="Zauner S."/>
            <person name="Barry K."/>
            <person name="Bell C."/>
            <person name="Bharti A.K."/>
            <person name="Crow J.A."/>
            <person name="Grimwood J."/>
            <person name="Kramer R."/>
            <person name="Lindquist E."/>
            <person name="Lucas S."/>
            <person name="Salamov A."/>
            <person name="McFadden G.I."/>
            <person name="Lane C.E."/>
            <person name="Keeling P.J."/>
            <person name="Gray M.W."/>
            <person name="Grigoriev I.V."/>
            <person name="Archibald J.M."/>
        </authorList>
    </citation>
    <scope>NUCLEOTIDE SEQUENCE</scope>
    <source>
        <strain evidence="5">CCMP2712</strain>
    </source>
</reference>
<dbReference type="PaxDb" id="55529-EKX41993"/>
<dbReference type="KEGG" id="gtt:GUITHDRAFT_74255"/>
<dbReference type="InterPro" id="IPR023210">
    <property type="entry name" value="NADP_OxRdtase_dom"/>
</dbReference>
<keyword evidence="1" id="KW-0560">Oxidoreductase</keyword>
<dbReference type="Proteomes" id="UP000011087">
    <property type="component" value="Unassembled WGS sequence"/>
</dbReference>
<evidence type="ECO:0000313" key="4">
    <source>
        <dbReference type="EnsemblProtists" id="EKX41993"/>
    </source>
</evidence>
<dbReference type="SUPFAM" id="SSF51430">
    <property type="entry name" value="NAD(P)-linked oxidoreductase"/>
    <property type="match status" value="1"/>
</dbReference>
<dbReference type="Gene3D" id="3.20.20.100">
    <property type="entry name" value="NADP-dependent oxidoreductase domain"/>
    <property type="match status" value="1"/>
</dbReference>
<name>L1J0D5_GUITC</name>
<dbReference type="HOGENOM" id="CLU_023205_2_0_1"/>